<proteinExistence type="predicted"/>
<feature type="non-terminal residue" evidence="1">
    <location>
        <position position="1"/>
    </location>
</feature>
<protein>
    <submittedName>
        <fullName evidence="1">Uncharacterized protein</fullName>
    </submittedName>
</protein>
<organism evidence="1 2">
    <name type="scientific">Candidatus Collierbacteria bacterium CG17_big_fil_post_rev_8_21_14_2_50_45_7</name>
    <dbReference type="NCBI Taxonomy" id="1974536"/>
    <lineage>
        <taxon>Bacteria</taxon>
        <taxon>Candidatus Collieribacteriota</taxon>
    </lineage>
</organism>
<reference evidence="2" key="1">
    <citation type="submission" date="2017-09" db="EMBL/GenBank/DDBJ databases">
        <title>Depth-based differentiation of microbial function through sediment-hosted aquifers and enrichment of novel symbionts in the deep terrestrial subsurface.</title>
        <authorList>
            <person name="Probst A.J."/>
            <person name="Ladd B."/>
            <person name="Jarett J.K."/>
            <person name="Geller-Mcgrath D.E."/>
            <person name="Sieber C.M.K."/>
            <person name="Emerson J.B."/>
            <person name="Anantharaman K."/>
            <person name="Thomas B.C."/>
            <person name="Malmstrom R."/>
            <person name="Stieglmeier M."/>
            <person name="Klingl A."/>
            <person name="Woyke T."/>
            <person name="Ryan C.M."/>
            <person name="Banfield J.F."/>
        </authorList>
    </citation>
    <scope>NUCLEOTIDE SEQUENCE [LARGE SCALE GENOMIC DNA]</scope>
</reference>
<name>A0A2M7FPV4_9BACT</name>
<sequence length="61" mass="6660">QLTPYTTSSYRVVYSAPMTLEITLKNKDVSPEKAIADIKSWVSNNGGDVSAHQYTIATPSN</sequence>
<evidence type="ECO:0000313" key="1">
    <source>
        <dbReference type="EMBL" id="PIW07999.1"/>
    </source>
</evidence>
<evidence type="ECO:0000313" key="2">
    <source>
        <dbReference type="Proteomes" id="UP000230556"/>
    </source>
</evidence>
<dbReference type="EMBL" id="PFFO01000078">
    <property type="protein sequence ID" value="PIW07999.1"/>
    <property type="molecule type" value="Genomic_DNA"/>
</dbReference>
<dbReference type="AlphaFoldDB" id="A0A2M7FPV4"/>
<accession>A0A2M7FPV4</accession>
<gene>
    <name evidence="1" type="ORF">COW38_01690</name>
</gene>
<comment type="caution">
    <text evidence="1">The sequence shown here is derived from an EMBL/GenBank/DDBJ whole genome shotgun (WGS) entry which is preliminary data.</text>
</comment>
<dbReference type="Proteomes" id="UP000230556">
    <property type="component" value="Unassembled WGS sequence"/>
</dbReference>